<reference evidence="9" key="1">
    <citation type="journal article" date="2020" name="Fungal Divers.">
        <title>Resolving the Mortierellaceae phylogeny through synthesis of multi-gene phylogenetics and phylogenomics.</title>
        <authorList>
            <person name="Vandepol N."/>
            <person name="Liber J."/>
            <person name="Desiro A."/>
            <person name="Na H."/>
            <person name="Kennedy M."/>
            <person name="Barry K."/>
            <person name="Grigoriev I.V."/>
            <person name="Miller A.N."/>
            <person name="O'Donnell K."/>
            <person name="Stajich J.E."/>
            <person name="Bonito G."/>
        </authorList>
    </citation>
    <scope>NUCLEOTIDE SEQUENCE</scope>
    <source>
        <strain evidence="9">CK1249</strain>
    </source>
</reference>
<dbReference type="PANTHER" id="PTHR11455:SF9">
    <property type="entry name" value="CRYPTOCHROME CIRCADIAN CLOCK 5 ISOFORM X1"/>
    <property type="match status" value="1"/>
</dbReference>
<dbReference type="Gene3D" id="3.40.50.620">
    <property type="entry name" value="HUPs"/>
    <property type="match status" value="2"/>
</dbReference>
<keyword evidence="4 6" id="KW-0274">FAD</keyword>
<feature type="binding site" evidence="6">
    <location>
        <begin position="321"/>
        <end position="328"/>
    </location>
    <ligand>
        <name>FAD</name>
        <dbReference type="ChEBI" id="CHEBI:57692"/>
    </ligand>
</feature>
<keyword evidence="5" id="KW-0157">Chromophore</keyword>
<keyword evidence="10" id="KW-1185">Reference proteome</keyword>
<comment type="caution">
    <text evidence="9">The sequence shown here is derived from an EMBL/GenBank/DDBJ whole genome shotgun (WGS) entry which is preliminary data.</text>
</comment>
<evidence type="ECO:0000256" key="1">
    <source>
        <dbReference type="ARBA" id="ARBA00001932"/>
    </source>
</evidence>
<evidence type="ECO:0000256" key="2">
    <source>
        <dbReference type="ARBA" id="ARBA00005862"/>
    </source>
</evidence>
<feature type="binding site" evidence="6">
    <location>
        <begin position="279"/>
        <end position="283"/>
    </location>
    <ligand>
        <name>FAD</name>
        <dbReference type="ChEBI" id="CHEBI:57692"/>
    </ligand>
</feature>
<evidence type="ECO:0000256" key="6">
    <source>
        <dbReference type="PIRSR" id="PIRSR602081-1"/>
    </source>
</evidence>
<comment type="cofactor">
    <cofactor evidence="6">
        <name>FAD</name>
        <dbReference type="ChEBI" id="CHEBI:57692"/>
    </cofactor>
    <text evidence="6">Binds 1 FAD per subunit.</text>
</comment>
<evidence type="ECO:0000256" key="7">
    <source>
        <dbReference type="PIRSR" id="PIRSR602081-2"/>
    </source>
</evidence>
<feature type="domain" description="Photolyase/cryptochrome alpha/beta" evidence="8">
    <location>
        <begin position="57"/>
        <end position="206"/>
    </location>
</feature>
<feature type="binding site" evidence="6">
    <location>
        <position position="267"/>
    </location>
    <ligand>
        <name>FAD</name>
        <dbReference type="ChEBI" id="CHEBI:57692"/>
    </ligand>
</feature>
<evidence type="ECO:0000313" key="10">
    <source>
        <dbReference type="Proteomes" id="UP000738359"/>
    </source>
</evidence>
<protein>
    <recommendedName>
        <fullName evidence="8">Photolyase/cryptochrome alpha/beta domain-containing protein</fullName>
    </recommendedName>
</protein>
<dbReference type="Pfam" id="PF00875">
    <property type="entry name" value="DNA_photolyase"/>
    <property type="match status" value="2"/>
</dbReference>
<dbReference type="PANTHER" id="PTHR11455">
    <property type="entry name" value="CRYPTOCHROME"/>
    <property type="match status" value="1"/>
</dbReference>
<accession>A0A9P6IST1</accession>
<dbReference type="GO" id="GO:0003904">
    <property type="term" value="F:deoxyribodipyrimidine photo-lyase activity"/>
    <property type="evidence" value="ECO:0007669"/>
    <property type="project" value="TreeGrafter"/>
</dbReference>
<dbReference type="InterPro" id="IPR018394">
    <property type="entry name" value="DNA_photolyase_1_CS_C"/>
</dbReference>
<dbReference type="Pfam" id="PF03441">
    <property type="entry name" value="FAD_binding_7"/>
    <property type="match status" value="1"/>
</dbReference>
<dbReference type="AlphaFoldDB" id="A0A9P6IST1"/>
<sequence>MPPKRAAEPEDTSNLQQFKKRLSGYAADTATSFSAAPVAEPAEDAIKTEEAGPIVTKNSLIWFRNDLRLKDNTALYAASMRSRVGNKYLIGLYILSEEEWADHDEAPRAARKADVAGIVEAVVREMEISHVFWNAELMINEQRRDAAVRKVLSRLSNVHVEECDDQCVVPPRDVRTKTGNPYAVFTPFYNSWCKLVETEPHYLELSESPDANPATAKELFAEYFTKNPPSSHPHPLDDDLMRRRYPAGEQEAHDRLHKFVKERATKYHQGRDSPHQEATSILSPYLNAGIITTRQCIAVARSANKNKITTGDDGLKTWIKELGWREFYRHILANFPRICMGRAFQRKTERVQWSDNEELFQKWCEGKTGFPIVDAGMRQLHAIGYMHNRLRMIVACFLVKDLLINWQWGEKFFMNNLIDGDLASNNGGWQWSASTGTDSQPYFRVFNPLLQSQRFDPKGEYIRRWVPELKQLSDKQIHEPYRALSPKEFAKLGYPKPIVDHAASKKIYMDEFKRVLALS</sequence>
<keyword evidence="3 6" id="KW-0285">Flavoprotein</keyword>
<evidence type="ECO:0000256" key="4">
    <source>
        <dbReference type="ARBA" id="ARBA00022827"/>
    </source>
</evidence>
<dbReference type="Gene3D" id="1.10.579.10">
    <property type="entry name" value="DNA Cyclobutane Dipyrimidine Photolyase, subunit A, domain 3"/>
    <property type="match status" value="1"/>
</dbReference>
<dbReference type="InterPro" id="IPR014729">
    <property type="entry name" value="Rossmann-like_a/b/a_fold"/>
</dbReference>
<dbReference type="GO" id="GO:0003677">
    <property type="term" value="F:DNA binding"/>
    <property type="evidence" value="ECO:0007669"/>
    <property type="project" value="TreeGrafter"/>
</dbReference>
<comment type="cofactor">
    <cofactor evidence="1">
        <name>(6R)-5,10-methylene-5,6,7,8-tetrahydrofolate</name>
        <dbReference type="ChEBI" id="CHEBI:15636"/>
    </cofactor>
</comment>
<dbReference type="FunFam" id="1.10.579.10:FF:000003">
    <property type="entry name" value="Deoxyribodipyrimidine photo-lyase"/>
    <property type="match status" value="1"/>
</dbReference>
<feature type="site" description="Electron transfer via tryptophanyl radical" evidence="7">
    <location>
        <position position="406"/>
    </location>
</feature>
<dbReference type="InterPro" id="IPR006050">
    <property type="entry name" value="DNA_photolyase_N"/>
</dbReference>
<dbReference type="GO" id="GO:0071949">
    <property type="term" value="F:FAD binding"/>
    <property type="evidence" value="ECO:0007669"/>
    <property type="project" value="TreeGrafter"/>
</dbReference>
<proteinExistence type="inferred from homology"/>
<dbReference type="GO" id="GO:0006950">
    <property type="term" value="P:response to stress"/>
    <property type="evidence" value="ECO:0007669"/>
    <property type="project" value="UniProtKB-ARBA"/>
</dbReference>
<name>A0A9P6IST1_MORAP</name>
<feature type="binding site" evidence="6">
    <location>
        <position position="318"/>
    </location>
    <ligand>
        <name>FAD</name>
        <dbReference type="ChEBI" id="CHEBI:57692"/>
    </ligand>
</feature>
<evidence type="ECO:0000256" key="5">
    <source>
        <dbReference type="ARBA" id="ARBA00022991"/>
    </source>
</evidence>
<gene>
    <name evidence="9" type="ORF">BGZ70_003518</name>
</gene>
<dbReference type="InterPro" id="IPR036155">
    <property type="entry name" value="Crypto/Photolyase_N_sf"/>
</dbReference>
<feature type="site" description="Electron transfer via tryptophanyl radical" evidence="7">
    <location>
        <position position="353"/>
    </location>
</feature>
<dbReference type="PRINTS" id="PR00147">
    <property type="entry name" value="DNAPHOTLYASE"/>
</dbReference>
<dbReference type="InterPro" id="IPR036134">
    <property type="entry name" value="Crypto/Photolyase_FAD-like_sf"/>
</dbReference>
<dbReference type="OrthoDB" id="435881at2759"/>
<dbReference type="SUPFAM" id="SSF48173">
    <property type="entry name" value="Cryptochrome/photolyase FAD-binding domain"/>
    <property type="match status" value="1"/>
</dbReference>
<dbReference type="InterPro" id="IPR005101">
    <property type="entry name" value="Cryptochr/Photolyase_FAD-bd"/>
</dbReference>
<dbReference type="SUPFAM" id="SSF52425">
    <property type="entry name" value="Cryptochrome/photolyase, N-terminal domain"/>
    <property type="match status" value="1"/>
</dbReference>
<dbReference type="Proteomes" id="UP000738359">
    <property type="component" value="Unassembled WGS sequence"/>
</dbReference>
<dbReference type="EMBL" id="JAAAHY010001977">
    <property type="protein sequence ID" value="KAF9945870.1"/>
    <property type="molecule type" value="Genomic_DNA"/>
</dbReference>
<evidence type="ECO:0000259" key="8">
    <source>
        <dbReference type="PROSITE" id="PS51645"/>
    </source>
</evidence>
<feature type="binding site" evidence="6">
    <location>
        <begin position="419"/>
        <end position="421"/>
    </location>
    <ligand>
        <name>FAD</name>
        <dbReference type="ChEBI" id="CHEBI:57692"/>
    </ligand>
</feature>
<organism evidence="9 10">
    <name type="scientific">Mortierella alpina</name>
    <name type="common">Oleaginous fungus</name>
    <name type="synonym">Mortierella renispora</name>
    <dbReference type="NCBI Taxonomy" id="64518"/>
    <lineage>
        <taxon>Eukaryota</taxon>
        <taxon>Fungi</taxon>
        <taxon>Fungi incertae sedis</taxon>
        <taxon>Mucoromycota</taxon>
        <taxon>Mortierellomycotina</taxon>
        <taxon>Mortierellomycetes</taxon>
        <taxon>Mortierellales</taxon>
        <taxon>Mortierellaceae</taxon>
        <taxon>Mortierella</taxon>
    </lineage>
</organism>
<dbReference type="PROSITE" id="PS51645">
    <property type="entry name" value="PHR_CRY_ALPHA_BETA"/>
    <property type="match status" value="1"/>
</dbReference>
<dbReference type="GO" id="GO:0006139">
    <property type="term" value="P:nucleobase-containing compound metabolic process"/>
    <property type="evidence" value="ECO:0007669"/>
    <property type="project" value="UniProtKB-ARBA"/>
</dbReference>
<evidence type="ECO:0000256" key="3">
    <source>
        <dbReference type="ARBA" id="ARBA00022630"/>
    </source>
</evidence>
<evidence type="ECO:0000313" key="9">
    <source>
        <dbReference type="EMBL" id="KAF9945870.1"/>
    </source>
</evidence>
<feature type="site" description="Electron transfer via tryptophanyl radical" evidence="7">
    <location>
        <position position="429"/>
    </location>
</feature>
<dbReference type="Gene3D" id="1.25.40.80">
    <property type="match status" value="1"/>
</dbReference>
<dbReference type="InterPro" id="IPR002081">
    <property type="entry name" value="Cryptochrome/DNA_photolyase_1"/>
</dbReference>
<comment type="similarity">
    <text evidence="2">Belongs to the DNA photolyase class-1 family.</text>
</comment>
<dbReference type="PROSITE" id="PS00394">
    <property type="entry name" value="DNA_PHOTOLYASES_1_1"/>
    <property type="match status" value="1"/>
</dbReference>